<accession>A0ABW1EJH6</accession>
<evidence type="ECO:0000313" key="3">
    <source>
        <dbReference type="EMBL" id="MFC5864335.1"/>
    </source>
</evidence>
<dbReference type="EMBL" id="JBHSPH010000009">
    <property type="protein sequence ID" value="MFC5864335.1"/>
    <property type="molecule type" value="Genomic_DNA"/>
</dbReference>
<proteinExistence type="predicted"/>
<organism evidence="3 4">
    <name type="scientific">Acidicapsa dinghuensis</name>
    <dbReference type="NCBI Taxonomy" id="2218256"/>
    <lineage>
        <taxon>Bacteria</taxon>
        <taxon>Pseudomonadati</taxon>
        <taxon>Acidobacteriota</taxon>
        <taxon>Terriglobia</taxon>
        <taxon>Terriglobales</taxon>
        <taxon>Acidobacteriaceae</taxon>
        <taxon>Acidicapsa</taxon>
    </lineage>
</organism>
<comment type="caution">
    <text evidence="3">The sequence shown here is derived from an EMBL/GenBank/DDBJ whole genome shotgun (WGS) entry which is preliminary data.</text>
</comment>
<dbReference type="InterPro" id="IPR016167">
    <property type="entry name" value="FAD-bd_PCMH_sub1"/>
</dbReference>
<keyword evidence="1" id="KW-0274">FAD</keyword>
<dbReference type="Gene3D" id="3.30.43.10">
    <property type="entry name" value="Uridine Diphospho-n-acetylenolpyruvylglucosamine Reductase, domain 2"/>
    <property type="match status" value="1"/>
</dbReference>
<reference evidence="4" key="1">
    <citation type="journal article" date="2019" name="Int. J. Syst. Evol. Microbiol.">
        <title>The Global Catalogue of Microorganisms (GCM) 10K type strain sequencing project: providing services to taxonomists for standard genome sequencing and annotation.</title>
        <authorList>
            <consortium name="The Broad Institute Genomics Platform"/>
            <consortium name="The Broad Institute Genome Sequencing Center for Infectious Disease"/>
            <person name="Wu L."/>
            <person name="Ma J."/>
        </authorList>
    </citation>
    <scope>NUCLEOTIDE SEQUENCE [LARGE SCALE GENOMIC DNA]</scope>
    <source>
        <strain evidence="4">JCM 4087</strain>
    </source>
</reference>
<evidence type="ECO:0000313" key="4">
    <source>
        <dbReference type="Proteomes" id="UP001596091"/>
    </source>
</evidence>
<dbReference type="PANTHER" id="PTHR43762">
    <property type="entry name" value="L-GULONOLACTONE OXIDASE"/>
    <property type="match status" value="1"/>
</dbReference>
<dbReference type="InterPro" id="IPR010031">
    <property type="entry name" value="FAD_lactone_oxidase-like"/>
</dbReference>
<feature type="domain" description="FAD-binding PCMH-type" evidence="2">
    <location>
        <begin position="19"/>
        <end position="193"/>
    </location>
</feature>
<dbReference type="Proteomes" id="UP001596091">
    <property type="component" value="Unassembled WGS sequence"/>
</dbReference>
<sequence length="461" mass="50959">MATSTTTPANTVTNWFGNVVSHPAVIVDAHSVDDIIAVLKNPAKYPAPVRAVGSNHSTAPCGTADGGTLIRMKMNQILNINPGGNPPTITAQADCTHLQMAKALQAQKLQFYVNTEIGSLSAGSASCAGTKDASFPGEYGQVGSYVIGVKMVLPSGELLEVTEAENPALMQLVRSSYGLFGVIYEVTYQVKALTPMHVHHTTYSLADFLKALPDFQALGYSIMYYMFPFVDKITVEFRKYNPTATGDPAHFPWVLRNQLWGTTGPKAGHDIEQNFSVPAIRYGIIDSFNAFWRSQLENVVVGDNTLPADQIIDYPPVSNDSRYTFSLFAFPEAEFPAAITDFYKFCNDYYKQKGYRSNLLYVGYRIAQDQKALLSYSWDGPVLTLDPVSTANPGWEDFLVAYNQWCSDRNGLPLLNQTPDLTPAILQKAYGSRLTQLNEARKQYDPGDRLLNDYFRVLLSI</sequence>
<dbReference type="InterPro" id="IPR016166">
    <property type="entry name" value="FAD-bd_PCMH"/>
</dbReference>
<dbReference type="RefSeq" id="WP_263342070.1">
    <property type="nucleotide sequence ID" value="NZ_JAGSYH010000009.1"/>
</dbReference>
<dbReference type="PROSITE" id="PS51387">
    <property type="entry name" value="FAD_PCMH"/>
    <property type="match status" value="1"/>
</dbReference>
<dbReference type="InterPro" id="IPR016169">
    <property type="entry name" value="FAD-bd_PCMH_sub2"/>
</dbReference>
<dbReference type="Gene3D" id="3.30.465.10">
    <property type="match status" value="1"/>
</dbReference>
<gene>
    <name evidence="3" type="ORF">ACFPT7_18660</name>
</gene>
<dbReference type="InterPro" id="IPR006094">
    <property type="entry name" value="Oxid_FAD_bind_N"/>
</dbReference>
<protein>
    <submittedName>
        <fullName evidence="3">FAD-dependent oxidoreductase</fullName>
    </submittedName>
</protein>
<evidence type="ECO:0000259" key="2">
    <source>
        <dbReference type="PROSITE" id="PS51387"/>
    </source>
</evidence>
<evidence type="ECO:0000256" key="1">
    <source>
        <dbReference type="ARBA" id="ARBA00022827"/>
    </source>
</evidence>
<keyword evidence="1" id="KW-0285">Flavoprotein</keyword>
<dbReference type="SUPFAM" id="SSF56176">
    <property type="entry name" value="FAD-binding/transporter-associated domain-like"/>
    <property type="match status" value="1"/>
</dbReference>
<keyword evidence="4" id="KW-1185">Reference proteome</keyword>
<dbReference type="Pfam" id="PF01565">
    <property type="entry name" value="FAD_binding_4"/>
    <property type="match status" value="1"/>
</dbReference>
<dbReference type="InterPro" id="IPR036318">
    <property type="entry name" value="FAD-bd_PCMH-like_sf"/>
</dbReference>
<name>A0ABW1EJH6_9BACT</name>
<dbReference type="PANTHER" id="PTHR43762:SF1">
    <property type="entry name" value="D-ARABINONO-1,4-LACTONE OXIDASE"/>
    <property type="match status" value="1"/>
</dbReference>